<dbReference type="Proteomes" id="UP000240708">
    <property type="component" value="Unassembled WGS sequence"/>
</dbReference>
<dbReference type="AlphaFoldDB" id="A0A2P8DKA3"/>
<name>A0A2P8DKA3_9BACT</name>
<evidence type="ECO:0000313" key="1">
    <source>
        <dbReference type="EMBL" id="PSK97601.1"/>
    </source>
</evidence>
<keyword evidence="2" id="KW-1185">Reference proteome</keyword>
<sequence length="267" mass="30798">MLWIANISLSKAQEADTLKVSDEKAVYDFVILNSRYQNAFTFLARDFGLNIPMVSTDVMYYFNSGLYLNASGIKFFQSGLPWQYALTAGYAKDISNKTDFNLSYSQFLVVDESSVTGIQNLAFLQGTFGWEWGPLYSSIQGQLLFNREVDYFISLHNSRYFEFDQKLFKLFTVSFEPKFSLMAGSSRFYVMGQYEFSPKELEDLGKLQLQSWEFFLPLTFNVGYFDFEFQGRYVKPLNVPDFDLSAGRFVVGGQLSYTIPVKRTKKL</sequence>
<protein>
    <submittedName>
        <fullName evidence="1">Uncharacterized protein</fullName>
    </submittedName>
</protein>
<gene>
    <name evidence="1" type="ORF">CLV48_12118</name>
</gene>
<proteinExistence type="predicted"/>
<dbReference type="EMBL" id="PYGF01000021">
    <property type="protein sequence ID" value="PSK97601.1"/>
    <property type="molecule type" value="Genomic_DNA"/>
</dbReference>
<organism evidence="1 2">
    <name type="scientific">Cecembia rubra</name>
    <dbReference type="NCBI Taxonomy" id="1485585"/>
    <lineage>
        <taxon>Bacteria</taxon>
        <taxon>Pseudomonadati</taxon>
        <taxon>Bacteroidota</taxon>
        <taxon>Cytophagia</taxon>
        <taxon>Cytophagales</taxon>
        <taxon>Cyclobacteriaceae</taxon>
        <taxon>Cecembia</taxon>
    </lineage>
</organism>
<accession>A0A2P8DKA3</accession>
<reference evidence="1 2" key="1">
    <citation type="submission" date="2018-03" db="EMBL/GenBank/DDBJ databases">
        <title>Genomic Encyclopedia of Archaeal and Bacterial Type Strains, Phase II (KMG-II): from individual species to whole genera.</title>
        <authorList>
            <person name="Goeker M."/>
        </authorList>
    </citation>
    <scope>NUCLEOTIDE SEQUENCE [LARGE SCALE GENOMIC DNA]</scope>
    <source>
        <strain evidence="1 2">DSM 28057</strain>
    </source>
</reference>
<comment type="caution">
    <text evidence="1">The sequence shown here is derived from an EMBL/GenBank/DDBJ whole genome shotgun (WGS) entry which is preliminary data.</text>
</comment>
<evidence type="ECO:0000313" key="2">
    <source>
        <dbReference type="Proteomes" id="UP000240708"/>
    </source>
</evidence>